<evidence type="ECO:0000259" key="4">
    <source>
        <dbReference type="PROSITE" id="PS50901"/>
    </source>
</evidence>
<dbReference type="Proteomes" id="UP000569914">
    <property type="component" value="Unassembled WGS sequence"/>
</dbReference>
<dbReference type="PANTHER" id="PTHR22683:SF41">
    <property type="entry name" value="DNA TRANSLOCASE FTSK"/>
    <property type="match status" value="1"/>
</dbReference>
<dbReference type="SUPFAM" id="SSF52540">
    <property type="entry name" value="P-loop containing nucleoside triphosphate hydrolases"/>
    <property type="match status" value="1"/>
</dbReference>
<feature type="domain" description="FtsK" evidence="4">
    <location>
        <begin position="382"/>
        <end position="587"/>
    </location>
</feature>
<evidence type="ECO:0000313" key="5">
    <source>
        <dbReference type="EMBL" id="NYE75249.1"/>
    </source>
</evidence>
<evidence type="ECO:0000256" key="3">
    <source>
        <dbReference type="PROSITE-ProRule" id="PRU00289"/>
    </source>
</evidence>
<evidence type="ECO:0000256" key="2">
    <source>
        <dbReference type="ARBA" id="ARBA00022840"/>
    </source>
</evidence>
<dbReference type="PANTHER" id="PTHR22683">
    <property type="entry name" value="SPORULATION PROTEIN RELATED"/>
    <property type="match status" value="1"/>
</dbReference>
<evidence type="ECO:0000313" key="6">
    <source>
        <dbReference type="Proteomes" id="UP000569914"/>
    </source>
</evidence>
<dbReference type="Gene3D" id="3.40.50.300">
    <property type="entry name" value="P-loop containing nucleotide triphosphate hydrolases"/>
    <property type="match status" value="1"/>
</dbReference>
<dbReference type="RefSeq" id="WP_246322473.1">
    <property type="nucleotide sequence ID" value="NZ_JACCBU010000001.1"/>
</dbReference>
<keyword evidence="6" id="KW-1185">Reference proteome</keyword>
<dbReference type="GO" id="GO:0003677">
    <property type="term" value="F:DNA binding"/>
    <property type="evidence" value="ECO:0007669"/>
    <property type="project" value="InterPro"/>
</dbReference>
<reference evidence="5 6" key="1">
    <citation type="submission" date="2020-07" db="EMBL/GenBank/DDBJ databases">
        <title>Sequencing the genomes of 1000 actinobacteria strains.</title>
        <authorList>
            <person name="Klenk H.-P."/>
        </authorList>
    </citation>
    <scope>NUCLEOTIDE SEQUENCE [LARGE SCALE GENOMIC DNA]</scope>
    <source>
        <strain evidence="5 6">DSM 22083</strain>
    </source>
</reference>
<dbReference type="GO" id="GO:0005524">
    <property type="term" value="F:ATP binding"/>
    <property type="evidence" value="ECO:0007669"/>
    <property type="project" value="UniProtKB-UniRule"/>
</dbReference>
<dbReference type="InterPro" id="IPR050206">
    <property type="entry name" value="FtsK/SpoIIIE/SftA"/>
</dbReference>
<dbReference type="Pfam" id="PF01580">
    <property type="entry name" value="FtsK_SpoIIIE"/>
    <property type="match status" value="1"/>
</dbReference>
<keyword evidence="1 3" id="KW-0547">Nucleotide-binding</keyword>
<keyword evidence="2 3" id="KW-0067">ATP-binding</keyword>
<dbReference type="InterPro" id="IPR027417">
    <property type="entry name" value="P-loop_NTPase"/>
</dbReference>
<dbReference type="EMBL" id="JACCBU010000001">
    <property type="protein sequence ID" value="NYE75249.1"/>
    <property type="molecule type" value="Genomic_DNA"/>
</dbReference>
<dbReference type="PROSITE" id="PS50901">
    <property type="entry name" value="FTSK"/>
    <property type="match status" value="1"/>
</dbReference>
<sequence length="919" mass="98878">MRFGPMEWFAGSTLQARLRGLGVLAGQVAQQARQVADDEHRSALDREAAARHSIESASAGDALIRQAMIDAARTAAPTIDEAVRQLAPGLASLAPEAPAWRSPESVGGRTAEWVRVGHFALPGERALPVIAPLLGTSGWSVIADQAGSAHRLLSSVAVRLLAAAQPWLVRIDTYDPQLTGAMGVLRSVSSEHPDLLPRPVRAPADLRTAVDGLIDVSAARAARLAETGFATFGAMMAAQGWNLDPYRVLLILDYPAGIDEAMQQDLLRLARTGAGRGITFLVGCDTTVTPERGVDPYELIDLLSPVEIRGDAISLNWLPDVPVRIDADLDAATTAGIAESIIGLATRAELPVAPFENTLPGPTPWWQPVDDELRTVVGLDDRDQVELRLRTGNPALPHVLIGGAVGQGKSNLLLVLIHGLAARYAPSDLEMQLLDFKHGLEFSALGPGRDREFWLPHARVLGVHSDRTFGLAVLRHVTEEMTRRSDQFKQRGVTDLSDYPPEPDRPPRILLVLDEFQVMLEDDDDIAEEAARLLERLARLGRAYGVHLVLATQTLDGMSRLATRRGSIFGQVPIRIALKTTSADSQAILREGNRAAGLLRFRGQAVLNQNFGDPDDNRQILVTFADKPKLAELRRQLFAKAGPAVRPPRIFHVGEPARLLDLAAAPQPAAGAGVAAWAGMPIAVTEQPVTIDVRPEPGAGVVVLGDGPADAWGVLSGLAVSSALAEAGRRPEFVIMDAVAGDPELDQHRQALINVLTGLGCGVEVVQGPAKIIDAIFELRTRLREGRVNQPSHLLAYGLHAVPRMAVQLPGAFVSPKDALQEIVREGPASGLITFGWWNRLPVATSQLSYTRADVSAAVFLRHPQDGVRSVCGPRARWGSEPYRALVWDGINPEPIQVVPFAPLTSADADHLVRRWAAS</sequence>
<organism evidence="5 6">
    <name type="scientific">Microlunatus parietis</name>
    <dbReference type="NCBI Taxonomy" id="682979"/>
    <lineage>
        <taxon>Bacteria</taxon>
        <taxon>Bacillati</taxon>
        <taxon>Actinomycetota</taxon>
        <taxon>Actinomycetes</taxon>
        <taxon>Propionibacteriales</taxon>
        <taxon>Propionibacteriaceae</taxon>
        <taxon>Microlunatus</taxon>
    </lineage>
</organism>
<name>A0A7Y9IEB3_9ACTN</name>
<proteinExistence type="predicted"/>
<evidence type="ECO:0000256" key="1">
    <source>
        <dbReference type="ARBA" id="ARBA00022741"/>
    </source>
</evidence>
<dbReference type="InterPro" id="IPR002543">
    <property type="entry name" value="FtsK_dom"/>
</dbReference>
<comment type="caution">
    <text evidence="5">The sequence shown here is derived from an EMBL/GenBank/DDBJ whole genome shotgun (WGS) entry which is preliminary data.</text>
</comment>
<gene>
    <name evidence="5" type="ORF">BKA15_006578</name>
</gene>
<accession>A0A7Y9IEB3</accession>
<dbReference type="AlphaFoldDB" id="A0A7Y9IEB3"/>
<feature type="binding site" evidence="3">
    <location>
        <begin position="403"/>
        <end position="410"/>
    </location>
    <ligand>
        <name>ATP</name>
        <dbReference type="ChEBI" id="CHEBI:30616"/>
    </ligand>
</feature>
<protein>
    <recommendedName>
        <fullName evidence="4">FtsK domain-containing protein</fullName>
    </recommendedName>
</protein>